<protein>
    <submittedName>
        <fullName evidence="1">Uncharacterized protein</fullName>
    </submittedName>
</protein>
<evidence type="ECO:0000313" key="1">
    <source>
        <dbReference type="EMBL" id="JAH89708.1"/>
    </source>
</evidence>
<dbReference type="EMBL" id="GBXM01018869">
    <property type="protein sequence ID" value="JAH89708.1"/>
    <property type="molecule type" value="Transcribed_RNA"/>
</dbReference>
<dbReference type="AlphaFoldDB" id="A0A0E9WJN8"/>
<proteinExistence type="predicted"/>
<accession>A0A0E9WJN8</accession>
<sequence>MLTLNRINMFFNRISTAFQFQINSFQSFSVS</sequence>
<organism evidence="1">
    <name type="scientific">Anguilla anguilla</name>
    <name type="common">European freshwater eel</name>
    <name type="synonym">Muraena anguilla</name>
    <dbReference type="NCBI Taxonomy" id="7936"/>
    <lineage>
        <taxon>Eukaryota</taxon>
        <taxon>Metazoa</taxon>
        <taxon>Chordata</taxon>
        <taxon>Craniata</taxon>
        <taxon>Vertebrata</taxon>
        <taxon>Euteleostomi</taxon>
        <taxon>Actinopterygii</taxon>
        <taxon>Neopterygii</taxon>
        <taxon>Teleostei</taxon>
        <taxon>Anguilliformes</taxon>
        <taxon>Anguillidae</taxon>
        <taxon>Anguilla</taxon>
    </lineage>
</organism>
<name>A0A0E9WJN8_ANGAN</name>
<reference evidence="1" key="2">
    <citation type="journal article" date="2015" name="Fish Shellfish Immunol.">
        <title>Early steps in the European eel (Anguilla anguilla)-Vibrio vulnificus interaction in the gills: Role of the RtxA13 toxin.</title>
        <authorList>
            <person name="Callol A."/>
            <person name="Pajuelo D."/>
            <person name="Ebbesson L."/>
            <person name="Teles M."/>
            <person name="MacKenzie S."/>
            <person name="Amaro C."/>
        </authorList>
    </citation>
    <scope>NUCLEOTIDE SEQUENCE</scope>
</reference>
<reference evidence="1" key="1">
    <citation type="submission" date="2014-11" db="EMBL/GenBank/DDBJ databases">
        <authorList>
            <person name="Amaro Gonzalez C."/>
        </authorList>
    </citation>
    <scope>NUCLEOTIDE SEQUENCE</scope>
</reference>